<dbReference type="PANTHER" id="PTHR21561">
    <property type="entry name" value="INO80 COMPLEX SUBUNIT B"/>
    <property type="match status" value="1"/>
</dbReference>
<evidence type="ECO:0000313" key="2">
    <source>
        <dbReference type="EMBL" id="TNN09095.1"/>
    </source>
</evidence>
<dbReference type="PANTHER" id="PTHR21561:SF12">
    <property type="entry name" value="INO80 COMPLEX SUBUNIT B"/>
    <property type="match status" value="1"/>
</dbReference>
<dbReference type="AlphaFoldDB" id="A0A4Z2CXX6"/>
<dbReference type="GO" id="GO:0006338">
    <property type="term" value="P:chromatin remodeling"/>
    <property type="evidence" value="ECO:0007669"/>
    <property type="project" value="InterPro"/>
</dbReference>
<evidence type="ECO:0000313" key="3">
    <source>
        <dbReference type="Proteomes" id="UP000311919"/>
    </source>
</evidence>
<sequence>MSDSDSTLPATDDFGSRFLEFDEYSFEHPDDIESDSFSAFLPQIGSTAEQKVPLLDEESLATTNRHKKYINVVSGDDQDDVKTESSSCDDSEVDGMTYKRPKALTARQLSLQSQKIAVSFDAKNIEQTTAHPKLICLECVNPPKPTPSLTAEQIAVRQKRIANRKESAKHKAEMEKRQTVERLLKINANVIGRRGRGRSKGIRSNGSTTDQIPLQNSSQSEGASNYEVNIIKNEYPNNTLTSFQSSECDYVNTQLVNSGHNDMKLFDNKLLSVGSSNSNSNPQFCSPKPGYIRYISSSRLPTQTVTCLPLGDNISDKNIYLRSNVYIQKITAPEIPKLRLCEMGCGCARRYQCAKTGRSLCSLSCYKTNLTKISGISQTIST</sequence>
<keyword evidence="3" id="KW-1185">Reference proteome</keyword>
<dbReference type="GO" id="GO:0031011">
    <property type="term" value="C:Ino80 complex"/>
    <property type="evidence" value="ECO:0007669"/>
    <property type="project" value="InterPro"/>
</dbReference>
<reference evidence="2 3" key="1">
    <citation type="submission" date="2019-03" db="EMBL/GenBank/DDBJ databases">
        <title>An improved genome assembly of the fluke Schistosoma japonicum.</title>
        <authorList>
            <person name="Hu W."/>
            <person name="Luo F."/>
            <person name="Yin M."/>
            <person name="Mo X."/>
            <person name="Sun C."/>
            <person name="Wu Q."/>
            <person name="Zhu B."/>
            <person name="Xiang M."/>
            <person name="Wang J."/>
            <person name="Wang Y."/>
            <person name="Zhang T."/>
            <person name="Xu B."/>
            <person name="Zheng H."/>
            <person name="Feng Z."/>
        </authorList>
    </citation>
    <scope>NUCLEOTIDE SEQUENCE [LARGE SCALE GENOMIC DNA]</scope>
    <source>
        <strain evidence="2">HuSjv2</strain>
        <tissue evidence="2">Worms</tissue>
    </source>
</reference>
<gene>
    <name evidence="2" type="ORF">EWB00_006556</name>
</gene>
<comment type="caution">
    <text evidence="2">The sequence shown here is derived from an EMBL/GenBank/DDBJ whole genome shotgun (WGS) entry which is preliminary data.</text>
</comment>
<name>A0A4Z2CXX6_SCHJA</name>
<dbReference type="InterPro" id="IPR029523">
    <property type="entry name" value="INO80B/Ies2"/>
</dbReference>
<evidence type="ECO:0000256" key="1">
    <source>
        <dbReference type="SAM" id="MobiDB-lite"/>
    </source>
</evidence>
<protein>
    <submittedName>
        <fullName evidence="2">Zinc finger HIT type</fullName>
    </submittedName>
</protein>
<feature type="region of interest" description="Disordered" evidence="1">
    <location>
        <begin position="194"/>
        <end position="223"/>
    </location>
</feature>
<feature type="compositionally biased region" description="Polar residues" evidence="1">
    <location>
        <begin position="208"/>
        <end position="223"/>
    </location>
</feature>
<proteinExistence type="predicted"/>
<dbReference type="OrthoDB" id="2021186at2759"/>
<dbReference type="EMBL" id="SKCS01000399">
    <property type="protein sequence ID" value="TNN09095.1"/>
    <property type="molecule type" value="Genomic_DNA"/>
</dbReference>
<organism evidence="2 3">
    <name type="scientific">Schistosoma japonicum</name>
    <name type="common">Blood fluke</name>
    <dbReference type="NCBI Taxonomy" id="6182"/>
    <lineage>
        <taxon>Eukaryota</taxon>
        <taxon>Metazoa</taxon>
        <taxon>Spiralia</taxon>
        <taxon>Lophotrochozoa</taxon>
        <taxon>Platyhelminthes</taxon>
        <taxon>Trematoda</taxon>
        <taxon>Digenea</taxon>
        <taxon>Strigeidida</taxon>
        <taxon>Schistosomatoidea</taxon>
        <taxon>Schistosomatidae</taxon>
        <taxon>Schistosoma</taxon>
    </lineage>
</organism>
<dbReference type="Proteomes" id="UP000311919">
    <property type="component" value="Unassembled WGS sequence"/>
</dbReference>
<accession>A0A4Z2CXX6</accession>